<dbReference type="Gene3D" id="3.30.420.10">
    <property type="entry name" value="Ribonuclease H-like superfamily/Ribonuclease H"/>
    <property type="match status" value="1"/>
</dbReference>
<sequence length="467" mass="53189">MSDIPLIFIDVETTGTRTTRDRITEIAALKVVDGHILECWSSLINPRCRVPSHISQLTGIYDEMLSNAPTFEQIAAELFNWLADGCLVAHNARFDYGFLRNEFKRSGFNFRASLMCTLRISRRLAPDETHHNLKALVHRFNIAAAPTHRAQDDVFALWHLWQTWKKCFDGTSWQAALGDEQRHKTLPAHLNSEQLAGLPSSPGVYLFYGHNRLPLYVGKSINLRSRVLGHFQRDHQDDKEMRLTQQVQHIEWEETAGDMGAQLREAQLVKQLMPIMNRQLRRQGKLRTWHWPAEQHAPTLIDGSALSQPQAGKLYGLFRGAKEANNALRSICEAQQLCPQVLGLEKGNGRCFAHQLGKCTGACCGKEPLEDHTKRSQEAMEKLQVGTWPWPGRIVIREKHQSSSDAAYHVVDHWCYLGSAMTLRAAKKLQNAAPQFDADTYRILNRFLRHPQQHQLTITALEQLPHA</sequence>
<dbReference type="GO" id="GO:0003677">
    <property type="term" value="F:DNA binding"/>
    <property type="evidence" value="ECO:0007669"/>
    <property type="project" value="InterPro"/>
</dbReference>
<dbReference type="SUPFAM" id="SSF53098">
    <property type="entry name" value="Ribonuclease H-like"/>
    <property type="match status" value="1"/>
</dbReference>
<dbReference type="GO" id="GO:0009432">
    <property type="term" value="P:SOS response"/>
    <property type="evidence" value="ECO:0007669"/>
    <property type="project" value="UniProtKB-KW"/>
</dbReference>
<proteinExistence type="predicted"/>
<dbReference type="SMART" id="SM00479">
    <property type="entry name" value="EXOIII"/>
    <property type="match status" value="1"/>
</dbReference>
<dbReference type="GO" id="GO:0004527">
    <property type="term" value="F:exonuclease activity"/>
    <property type="evidence" value="ECO:0007669"/>
    <property type="project" value="UniProtKB-KW"/>
</dbReference>
<evidence type="ECO:0000256" key="7">
    <source>
        <dbReference type="ARBA" id="ARBA00022881"/>
    </source>
</evidence>
<dbReference type="PANTHER" id="PTHR30562">
    <property type="entry name" value="UVRC/OXIDOREDUCTASE"/>
    <property type="match status" value="1"/>
</dbReference>
<dbReference type="EC" id="2.7.7.7" evidence="1"/>
<dbReference type="GO" id="GO:0006289">
    <property type="term" value="P:nucleotide-excision repair"/>
    <property type="evidence" value="ECO:0007669"/>
    <property type="project" value="InterPro"/>
</dbReference>
<dbReference type="InterPro" id="IPR006054">
    <property type="entry name" value="DnaQ"/>
</dbReference>
<dbReference type="InterPro" id="IPR013520">
    <property type="entry name" value="Ribonucl_H"/>
</dbReference>
<evidence type="ECO:0000256" key="11">
    <source>
        <dbReference type="ARBA" id="ARBA00026073"/>
    </source>
</evidence>
<dbReference type="InterPro" id="IPR012337">
    <property type="entry name" value="RNaseH-like_sf"/>
</dbReference>
<evidence type="ECO:0000256" key="3">
    <source>
        <dbReference type="ARBA" id="ARBA00022763"/>
    </source>
</evidence>
<dbReference type="RefSeq" id="WP_096650087.1">
    <property type="nucleotide sequence ID" value="NZ_NWUX01000001.1"/>
</dbReference>
<comment type="caution">
    <text evidence="17">The sequence shown here is derived from an EMBL/GenBank/DDBJ whole genome shotgun (WGS) entry which is preliminary data.</text>
</comment>
<keyword evidence="4" id="KW-0228">DNA excision</keyword>
<gene>
    <name evidence="17" type="ORF">CPA45_02790</name>
</gene>
<evidence type="ECO:0000256" key="6">
    <source>
        <dbReference type="ARBA" id="ARBA00022839"/>
    </source>
</evidence>
<evidence type="ECO:0000256" key="15">
    <source>
        <dbReference type="ARBA" id="ARBA00049244"/>
    </source>
</evidence>
<dbReference type="GO" id="GO:0006260">
    <property type="term" value="P:DNA replication"/>
    <property type="evidence" value="ECO:0007669"/>
    <property type="project" value="InterPro"/>
</dbReference>
<keyword evidence="2" id="KW-0540">Nuclease</keyword>
<dbReference type="EMBL" id="NWUX01000001">
    <property type="protein sequence ID" value="PCF97668.1"/>
    <property type="molecule type" value="Genomic_DNA"/>
</dbReference>
<dbReference type="InterPro" id="IPR000305">
    <property type="entry name" value="GIY-YIG_endonuc"/>
</dbReference>
<dbReference type="NCBIfam" id="TIGR00573">
    <property type="entry name" value="dnaq"/>
    <property type="match status" value="1"/>
</dbReference>
<keyword evidence="9" id="KW-0742">SOS response</keyword>
<dbReference type="InterPro" id="IPR036397">
    <property type="entry name" value="RNaseH_sf"/>
</dbReference>
<comment type="catalytic activity">
    <reaction evidence="15">
        <text>DNA(n) + a 2'-deoxyribonucleoside 5'-triphosphate = DNA(n+1) + diphosphate</text>
        <dbReference type="Rhea" id="RHEA:22508"/>
        <dbReference type="Rhea" id="RHEA-COMP:17339"/>
        <dbReference type="Rhea" id="RHEA-COMP:17340"/>
        <dbReference type="ChEBI" id="CHEBI:33019"/>
        <dbReference type="ChEBI" id="CHEBI:61560"/>
        <dbReference type="ChEBI" id="CHEBI:173112"/>
        <dbReference type="EC" id="2.7.7.7"/>
    </reaction>
</comment>
<dbReference type="Proteomes" id="UP000218677">
    <property type="component" value="Unassembled WGS sequence"/>
</dbReference>
<keyword evidence="18" id="KW-1185">Reference proteome</keyword>
<comment type="function">
    <text evidence="10">DNA polymerase III is a complex, multichain enzyme responsible for most of the replicative synthesis in bacteria. The epsilon subunit contain the editing function and is a proofreading 3'-5' exonuclease.</text>
</comment>
<dbReference type="SMART" id="SM00465">
    <property type="entry name" value="GIYc"/>
    <property type="match status" value="1"/>
</dbReference>
<dbReference type="Pfam" id="PF00929">
    <property type="entry name" value="RNase_T"/>
    <property type="match status" value="1"/>
</dbReference>
<comment type="subunit">
    <text evidence="11">DNA polymerase III contains a core (composed of alpha, epsilon and theta chains) that associates with a tau subunit. This core dimerizes to form the POLIII' complex. PolIII' associates with the gamma complex (composed of gamma, delta, delta', psi and chi chains) and with the beta chain to form the complete DNA polymerase III complex.</text>
</comment>
<keyword evidence="8" id="KW-0234">DNA repair</keyword>
<dbReference type="GO" id="GO:0003887">
    <property type="term" value="F:DNA-directed DNA polymerase activity"/>
    <property type="evidence" value="ECO:0007669"/>
    <property type="project" value="UniProtKB-EC"/>
</dbReference>
<evidence type="ECO:0000256" key="4">
    <source>
        <dbReference type="ARBA" id="ARBA00022769"/>
    </source>
</evidence>
<evidence type="ECO:0000256" key="9">
    <source>
        <dbReference type="ARBA" id="ARBA00023236"/>
    </source>
</evidence>
<keyword evidence="7" id="KW-0267">Excision nuclease</keyword>
<dbReference type="InterPro" id="IPR047296">
    <property type="entry name" value="GIY-YIG_UvrC_Cho"/>
</dbReference>
<evidence type="ECO:0000256" key="2">
    <source>
        <dbReference type="ARBA" id="ARBA00022722"/>
    </source>
</evidence>
<reference evidence="18" key="1">
    <citation type="submission" date="2017-09" db="EMBL/GenBank/DDBJ databases">
        <authorList>
            <person name="Cho G.-S."/>
            <person name="Oguntoyinbo F.A."/>
            <person name="Cnockaert M."/>
            <person name="Kabisch J."/>
            <person name="Neve H."/>
            <person name="Bockelmann W."/>
            <person name="Wenning M."/>
            <person name="Franz C.M."/>
            <person name="Vandamme P."/>
        </authorList>
    </citation>
    <scope>NUCLEOTIDE SEQUENCE [LARGE SCALE GENOMIC DNA]</scope>
    <source>
        <strain evidence="18">MBT G8648</strain>
    </source>
</reference>
<evidence type="ECO:0000256" key="13">
    <source>
        <dbReference type="ARBA" id="ARBA00042138"/>
    </source>
</evidence>
<keyword evidence="5" id="KW-0378">Hydrolase</keyword>
<accession>A0A2A4HQT4</accession>
<dbReference type="FunFam" id="3.30.420.10:FF:000045">
    <property type="entry name" value="3'-5' exonuclease DinG"/>
    <property type="match status" value="1"/>
</dbReference>
<dbReference type="AlphaFoldDB" id="A0A2A4HQT4"/>
<evidence type="ECO:0000256" key="1">
    <source>
        <dbReference type="ARBA" id="ARBA00012417"/>
    </source>
</evidence>
<protein>
    <recommendedName>
        <fullName evidence="12">Excinuclease cho</fullName>
        <ecNumber evidence="1">2.7.7.7</ecNumber>
    </recommendedName>
    <alternativeName>
        <fullName evidence="14">Endonuclease cho</fullName>
    </alternativeName>
    <alternativeName>
        <fullName evidence="13">UvrC homolog protein</fullName>
    </alternativeName>
</protein>
<name>A0A2A4HQT4_9GAMM</name>
<keyword evidence="3" id="KW-0227">DNA damage</keyword>
<evidence type="ECO:0000256" key="14">
    <source>
        <dbReference type="ARBA" id="ARBA00042732"/>
    </source>
</evidence>
<dbReference type="CDD" id="cd06127">
    <property type="entry name" value="DEDDh"/>
    <property type="match status" value="1"/>
</dbReference>
<evidence type="ECO:0000256" key="10">
    <source>
        <dbReference type="ARBA" id="ARBA00025483"/>
    </source>
</evidence>
<keyword evidence="6" id="KW-0269">Exonuclease</keyword>
<organism evidence="17 18">
    <name type="scientific">Vreelandella nigrificans</name>
    <dbReference type="NCBI Taxonomy" id="2042704"/>
    <lineage>
        <taxon>Bacteria</taxon>
        <taxon>Pseudomonadati</taxon>
        <taxon>Pseudomonadota</taxon>
        <taxon>Gammaproteobacteria</taxon>
        <taxon>Oceanospirillales</taxon>
        <taxon>Halomonadaceae</taxon>
        <taxon>Vreelandella</taxon>
    </lineage>
</organism>
<dbReference type="InterPro" id="IPR050066">
    <property type="entry name" value="UvrABC_protein_C"/>
</dbReference>
<evidence type="ECO:0000256" key="8">
    <source>
        <dbReference type="ARBA" id="ARBA00023204"/>
    </source>
</evidence>
<dbReference type="CDD" id="cd10434">
    <property type="entry name" value="GIY-YIG_UvrC_Cho"/>
    <property type="match status" value="1"/>
</dbReference>
<evidence type="ECO:0000256" key="5">
    <source>
        <dbReference type="ARBA" id="ARBA00022801"/>
    </source>
</evidence>
<dbReference type="GO" id="GO:0009380">
    <property type="term" value="C:excinuclease repair complex"/>
    <property type="evidence" value="ECO:0007669"/>
    <property type="project" value="TreeGrafter"/>
</dbReference>
<dbReference type="OrthoDB" id="9803913at2"/>
<evidence type="ECO:0000256" key="12">
    <source>
        <dbReference type="ARBA" id="ARBA00040756"/>
    </source>
</evidence>
<dbReference type="PANTHER" id="PTHR30562:SF10">
    <property type="entry name" value="EXCINUCLEASE CHO"/>
    <property type="match status" value="1"/>
</dbReference>
<dbReference type="InterPro" id="IPR035901">
    <property type="entry name" value="GIY-YIG_endonuc_sf"/>
</dbReference>
<evidence type="ECO:0000259" key="16">
    <source>
        <dbReference type="PROSITE" id="PS50164"/>
    </source>
</evidence>
<evidence type="ECO:0000313" key="17">
    <source>
        <dbReference type="EMBL" id="PCF97668.1"/>
    </source>
</evidence>
<evidence type="ECO:0000313" key="18">
    <source>
        <dbReference type="Proteomes" id="UP000218677"/>
    </source>
</evidence>
<dbReference type="SUPFAM" id="SSF82771">
    <property type="entry name" value="GIY-YIG endonuclease"/>
    <property type="match status" value="1"/>
</dbReference>
<dbReference type="Gene3D" id="3.40.1440.10">
    <property type="entry name" value="GIY-YIG endonuclease"/>
    <property type="match status" value="1"/>
</dbReference>
<feature type="domain" description="GIY-YIG" evidence="16">
    <location>
        <begin position="200"/>
        <end position="278"/>
    </location>
</feature>
<dbReference type="PROSITE" id="PS50164">
    <property type="entry name" value="GIY_YIG"/>
    <property type="match status" value="1"/>
</dbReference>